<gene>
    <name evidence="3" type="ORF">Voc01_082970</name>
</gene>
<feature type="domain" description="Pyridoxamine 5'-phosphate oxidase N-terminal" evidence="2">
    <location>
        <begin position="33"/>
        <end position="158"/>
    </location>
</feature>
<dbReference type="GO" id="GO:0016627">
    <property type="term" value="F:oxidoreductase activity, acting on the CH-CH group of donors"/>
    <property type="evidence" value="ECO:0007669"/>
    <property type="project" value="TreeGrafter"/>
</dbReference>
<dbReference type="AlphaFoldDB" id="A0A8J4A3V1"/>
<dbReference type="InterPro" id="IPR012349">
    <property type="entry name" value="Split_barrel_FMN-bd"/>
</dbReference>
<dbReference type="GO" id="GO:0005829">
    <property type="term" value="C:cytosol"/>
    <property type="evidence" value="ECO:0007669"/>
    <property type="project" value="TreeGrafter"/>
</dbReference>
<dbReference type="InterPro" id="IPR052019">
    <property type="entry name" value="F420H2_bilvrd_red/Heme_oxyg"/>
</dbReference>
<proteinExistence type="predicted"/>
<comment type="caution">
    <text evidence="3">The sequence shown here is derived from an EMBL/GenBank/DDBJ whole genome shotgun (WGS) entry which is preliminary data.</text>
</comment>
<sequence>MDDRRLPGPFGRAATVMPAAVVVGGKGLSMRIPDEFLDLFTGTAFGHLATVMADGSPQVTPVWVAVEDRDGEQFVVVNSKRGRLKNRNMARRPQVAVSVQDPQRPYRYVSVRGVVESVSTVGAEEQLEGLSQRYLGRAYPWYRPGEVRELFRIRPSRVVAADFG</sequence>
<organism evidence="3 4">
    <name type="scientific">Virgisporangium ochraceum</name>
    <dbReference type="NCBI Taxonomy" id="65505"/>
    <lineage>
        <taxon>Bacteria</taxon>
        <taxon>Bacillati</taxon>
        <taxon>Actinomycetota</taxon>
        <taxon>Actinomycetes</taxon>
        <taxon>Micromonosporales</taxon>
        <taxon>Micromonosporaceae</taxon>
        <taxon>Virgisporangium</taxon>
    </lineage>
</organism>
<dbReference type="EMBL" id="BOPH01000113">
    <property type="protein sequence ID" value="GIJ73380.1"/>
    <property type="molecule type" value="Genomic_DNA"/>
</dbReference>
<evidence type="ECO:0000259" key="2">
    <source>
        <dbReference type="Pfam" id="PF01243"/>
    </source>
</evidence>
<dbReference type="NCBIfam" id="TIGR03618">
    <property type="entry name" value="Rv1155_F420"/>
    <property type="match status" value="1"/>
</dbReference>
<accession>A0A8J4A3V1</accession>
<dbReference type="PANTHER" id="PTHR35176:SF6">
    <property type="entry name" value="HEME OXYGENASE HI_0854-RELATED"/>
    <property type="match status" value="1"/>
</dbReference>
<dbReference type="Proteomes" id="UP000635606">
    <property type="component" value="Unassembled WGS sequence"/>
</dbReference>
<evidence type="ECO:0000256" key="1">
    <source>
        <dbReference type="ARBA" id="ARBA00023002"/>
    </source>
</evidence>
<protein>
    <submittedName>
        <fullName evidence="3">PPOX class F420-dependent enzyme</fullName>
    </submittedName>
</protein>
<dbReference type="PANTHER" id="PTHR35176">
    <property type="entry name" value="HEME OXYGENASE HI_0854-RELATED"/>
    <property type="match status" value="1"/>
</dbReference>
<keyword evidence="1" id="KW-0560">Oxidoreductase</keyword>
<dbReference type="GO" id="GO:0070967">
    <property type="term" value="F:coenzyme F420 binding"/>
    <property type="evidence" value="ECO:0007669"/>
    <property type="project" value="TreeGrafter"/>
</dbReference>
<dbReference type="InterPro" id="IPR011576">
    <property type="entry name" value="Pyridox_Oxase_N"/>
</dbReference>
<dbReference type="Pfam" id="PF01243">
    <property type="entry name" value="PNPOx_N"/>
    <property type="match status" value="1"/>
</dbReference>
<keyword evidence="4" id="KW-1185">Reference proteome</keyword>
<dbReference type="SUPFAM" id="SSF50475">
    <property type="entry name" value="FMN-binding split barrel"/>
    <property type="match status" value="1"/>
</dbReference>
<evidence type="ECO:0000313" key="4">
    <source>
        <dbReference type="Proteomes" id="UP000635606"/>
    </source>
</evidence>
<evidence type="ECO:0000313" key="3">
    <source>
        <dbReference type="EMBL" id="GIJ73380.1"/>
    </source>
</evidence>
<name>A0A8J4A3V1_9ACTN</name>
<dbReference type="InterPro" id="IPR019920">
    <property type="entry name" value="F420-binding_dom_put"/>
</dbReference>
<reference evidence="3" key="1">
    <citation type="submission" date="2021-01" db="EMBL/GenBank/DDBJ databases">
        <title>Whole genome shotgun sequence of Virgisporangium ochraceum NBRC 16418.</title>
        <authorList>
            <person name="Komaki H."/>
            <person name="Tamura T."/>
        </authorList>
    </citation>
    <scope>NUCLEOTIDE SEQUENCE</scope>
    <source>
        <strain evidence="3">NBRC 16418</strain>
    </source>
</reference>
<dbReference type="Gene3D" id="2.30.110.10">
    <property type="entry name" value="Electron Transport, Fmn-binding Protein, Chain A"/>
    <property type="match status" value="1"/>
</dbReference>